<evidence type="ECO:0000256" key="1">
    <source>
        <dbReference type="ARBA" id="ARBA00006739"/>
    </source>
</evidence>
<keyword evidence="4" id="KW-1133">Transmembrane helix</keyword>
<comment type="caution">
    <text evidence="6">The sequence shown here is derived from an EMBL/GenBank/DDBJ whole genome shotgun (WGS) entry which is preliminary data.</text>
</comment>
<organism evidence="6">
    <name type="scientific">Alloyangia mangrovi</name>
    <dbReference type="NCBI Taxonomy" id="1779329"/>
    <lineage>
        <taxon>Bacteria</taxon>
        <taxon>Pseudomonadati</taxon>
        <taxon>Pseudomonadota</taxon>
        <taxon>Alphaproteobacteria</taxon>
        <taxon>Rhodobacterales</taxon>
        <taxon>Roseobacteraceae</taxon>
        <taxon>Alloyangia</taxon>
    </lineage>
</organism>
<evidence type="ECO:0000256" key="4">
    <source>
        <dbReference type="SAM" id="Phobius"/>
    </source>
</evidence>
<dbReference type="PANTHER" id="PTHR43630:SF1">
    <property type="entry name" value="POLY-BETA-1,6-N-ACETYL-D-GLUCOSAMINE SYNTHASE"/>
    <property type="match status" value="1"/>
</dbReference>
<evidence type="ECO:0000256" key="3">
    <source>
        <dbReference type="ARBA" id="ARBA00022679"/>
    </source>
</evidence>
<evidence type="ECO:0000256" key="2">
    <source>
        <dbReference type="ARBA" id="ARBA00022676"/>
    </source>
</evidence>
<keyword evidence="6" id="KW-0418">Kinase</keyword>
<evidence type="ECO:0000259" key="5">
    <source>
        <dbReference type="Pfam" id="PF00535"/>
    </source>
</evidence>
<dbReference type="GO" id="GO:0016757">
    <property type="term" value="F:glycosyltransferase activity"/>
    <property type="evidence" value="ECO:0007669"/>
    <property type="project" value="UniProtKB-KW"/>
</dbReference>
<feature type="transmembrane region" description="Helical" evidence="4">
    <location>
        <begin position="317"/>
        <end position="334"/>
    </location>
</feature>
<dbReference type="InterPro" id="IPR029044">
    <property type="entry name" value="Nucleotide-diphossugar_trans"/>
</dbReference>
<dbReference type="AlphaFoldDB" id="A0A2A3K137"/>
<dbReference type="InterPro" id="IPR001173">
    <property type="entry name" value="Glyco_trans_2-like"/>
</dbReference>
<sequence length="378" mass="42082">MVVFLALSLLCFAVFLYPFLIYPFLLARLPKQPLCTPRENAVTSFTLVFCAYNEENALPEKLGNIRELKARYPGLEVLGYSDVSEDRTLEMLQAAEAEGLLTAVPATERLGKAWGMRQLVARATGDVVIFTDANVTLDLDAIDHLSIYFSDPQIGTVAGHLHYLNQSDSATADVGNRYWTLEERIKALESQTGSTMGADGAIFARRRADYPEVPPHLLDDLTASISPLFDGYRVISAPDVVAYERLTTDSRDEYRRKRRIACRAFNTHRYLAPRLREMSGMDRFKYTSHKLLRWFSPMFLAMSGGCAILGLFDVMGIAGLVPLLTGSLVAYVLWKRGDARAQKAGEIILALLATAHGIFESLQGKAYQTWAPAQSRNI</sequence>
<protein>
    <submittedName>
        <fullName evidence="6">Histidine kinase</fullName>
    </submittedName>
</protein>
<evidence type="ECO:0000313" key="6">
    <source>
        <dbReference type="EMBL" id="PBD20429.1"/>
    </source>
</evidence>
<accession>A0A2A3K137</accession>
<dbReference type="OrthoDB" id="9766971at2"/>
<dbReference type="GO" id="GO:0016301">
    <property type="term" value="F:kinase activity"/>
    <property type="evidence" value="ECO:0007669"/>
    <property type="project" value="UniProtKB-KW"/>
</dbReference>
<comment type="similarity">
    <text evidence="1">Belongs to the glycosyltransferase 2 family.</text>
</comment>
<feature type="domain" description="Glycosyltransferase 2-like" evidence="5">
    <location>
        <begin position="47"/>
        <end position="208"/>
    </location>
</feature>
<feature type="transmembrane region" description="Helical" evidence="4">
    <location>
        <begin position="291"/>
        <end position="311"/>
    </location>
</feature>
<keyword evidence="2" id="KW-0328">Glycosyltransferase</keyword>
<name>A0A2A3K137_9RHOB</name>
<keyword evidence="3" id="KW-0808">Transferase</keyword>
<proteinExistence type="inferred from homology"/>
<dbReference type="EMBL" id="NTHN01000045">
    <property type="protein sequence ID" value="PBD20429.1"/>
    <property type="molecule type" value="Genomic_DNA"/>
</dbReference>
<feature type="transmembrane region" description="Helical" evidence="4">
    <location>
        <begin position="6"/>
        <end position="25"/>
    </location>
</feature>
<reference evidence="6" key="1">
    <citation type="submission" date="2017-09" db="EMBL/GenBank/DDBJ databases">
        <title>Yangia sp. SAOS 153D whole genome sequencing.</title>
        <authorList>
            <person name="Verma A."/>
            <person name="Krishnamurthi S."/>
        </authorList>
    </citation>
    <scope>NUCLEOTIDE SEQUENCE [LARGE SCALE GENOMIC DNA]</scope>
    <source>
        <strain evidence="6">SAOS 153D</strain>
    </source>
</reference>
<dbReference type="Gene3D" id="3.90.550.10">
    <property type="entry name" value="Spore Coat Polysaccharide Biosynthesis Protein SpsA, Chain A"/>
    <property type="match status" value="1"/>
</dbReference>
<keyword evidence="4" id="KW-0472">Membrane</keyword>
<dbReference type="Pfam" id="PF00535">
    <property type="entry name" value="Glycos_transf_2"/>
    <property type="match status" value="1"/>
</dbReference>
<dbReference type="PANTHER" id="PTHR43630">
    <property type="entry name" value="POLY-BETA-1,6-N-ACETYL-D-GLUCOSAMINE SYNTHASE"/>
    <property type="match status" value="1"/>
</dbReference>
<gene>
    <name evidence="6" type="ORF">CLG85_03995</name>
</gene>
<keyword evidence="4" id="KW-0812">Transmembrane</keyword>
<dbReference type="SUPFAM" id="SSF53448">
    <property type="entry name" value="Nucleotide-diphospho-sugar transferases"/>
    <property type="match status" value="1"/>
</dbReference>